<organism evidence="1">
    <name type="scientific">Rhizophora mucronata</name>
    <name type="common">Asiatic mangrove</name>
    <dbReference type="NCBI Taxonomy" id="61149"/>
    <lineage>
        <taxon>Eukaryota</taxon>
        <taxon>Viridiplantae</taxon>
        <taxon>Streptophyta</taxon>
        <taxon>Embryophyta</taxon>
        <taxon>Tracheophyta</taxon>
        <taxon>Spermatophyta</taxon>
        <taxon>Magnoliopsida</taxon>
        <taxon>eudicotyledons</taxon>
        <taxon>Gunneridae</taxon>
        <taxon>Pentapetalae</taxon>
        <taxon>rosids</taxon>
        <taxon>fabids</taxon>
        <taxon>Malpighiales</taxon>
        <taxon>Rhizophoraceae</taxon>
        <taxon>Rhizophora</taxon>
    </lineage>
</organism>
<evidence type="ECO:0000313" key="1">
    <source>
        <dbReference type="EMBL" id="MBX47486.1"/>
    </source>
</evidence>
<dbReference type="AlphaFoldDB" id="A0A2P2NY93"/>
<proteinExistence type="predicted"/>
<sequence>MARKETENPGQLDQEEG</sequence>
<reference evidence="1" key="1">
    <citation type="submission" date="2018-02" db="EMBL/GenBank/DDBJ databases">
        <title>Rhizophora mucronata_Transcriptome.</title>
        <authorList>
            <person name="Meera S.P."/>
            <person name="Sreeshan A."/>
            <person name="Augustine A."/>
        </authorList>
    </citation>
    <scope>NUCLEOTIDE SEQUENCE</scope>
    <source>
        <tissue evidence="1">Leaf</tissue>
    </source>
</reference>
<protein>
    <submittedName>
        <fullName evidence="1">Uncharacterized protein</fullName>
    </submittedName>
</protein>
<dbReference type="EMBL" id="GGEC01067002">
    <property type="protein sequence ID" value="MBX47486.1"/>
    <property type="molecule type" value="Transcribed_RNA"/>
</dbReference>
<name>A0A2P2NY93_RHIMU</name>
<accession>A0A2P2NY93</accession>